<dbReference type="EMBL" id="MLJW01000029">
    <property type="protein sequence ID" value="OIR08930.1"/>
    <property type="molecule type" value="Genomic_DNA"/>
</dbReference>
<evidence type="ECO:0008006" key="2">
    <source>
        <dbReference type="Google" id="ProtNLM"/>
    </source>
</evidence>
<proteinExistence type="predicted"/>
<sequence length="449" mass="46035">MKKIVLSLAGVMAAVAFAPEASALPVFARQTGMACSACHFQHFPLLNSFGRAFKAAGFTMVGAQGKIEGDRLSIPDTLNINFLASMGYVKSNQTADNTGVSKNPGNGGFYLPGIAGEASLFVGGRVSDFAGFLSEITLSAPAAIDSGKLAILPEIGSSGIHAGAIPFATNGQGASYGFEYLNTGANAVHSITNTVGNALGGTGDEFINAVSAQQYIHTATAADGVAAVVNSDMGFVNITKYNQTGMATGQQGSLGSTYARVAGLFDLAGWDSALGFQSWSGSSLNDAGAGLATMYQSKAWAIDGQMQGTLGEMPTGFYFSYANAPVSNTAAPNNFNNTANGGGYLTRSSFNVDAEIGVIPEVMTLGAAIRRAKSGTDVGAVTTGVANGNNASDNAFFLTATYKIAQNMLGRLSYVKQSGDYWTLVNQGAGTNAAASGDTTYAANLYVLF</sequence>
<dbReference type="AlphaFoldDB" id="A0A1J5SKD8"/>
<protein>
    <recommendedName>
        <fullName evidence="2">Cytochrome c1 signal peptide protein</fullName>
    </recommendedName>
</protein>
<gene>
    <name evidence="1" type="ORF">GALL_89240</name>
</gene>
<organism evidence="1">
    <name type="scientific">mine drainage metagenome</name>
    <dbReference type="NCBI Taxonomy" id="410659"/>
    <lineage>
        <taxon>unclassified sequences</taxon>
        <taxon>metagenomes</taxon>
        <taxon>ecological metagenomes</taxon>
    </lineage>
</organism>
<accession>A0A1J5SKD8</accession>
<reference evidence="1" key="1">
    <citation type="submission" date="2016-10" db="EMBL/GenBank/DDBJ databases">
        <title>Sequence of Gallionella enrichment culture.</title>
        <authorList>
            <person name="Poehlein A."/>
            <person name="Muehling M."/>
            <person name="Daniel R."/>
        </authorList>
    </citation>
    <scope>NUCLEOTIDE SEQUENCE</scope>
</reference>
<evidence type="ECO:0000313" key="1">
    <source>
        <dbReference type="EMBL" id="OIR08930.1"/>
    </source>
</evidence>
<comment type="caution">
    <text evidence="1">The sequence shown here is derived from an EMBL/GenBank/DDBJ whole genome shotgun (WGS) entry which is preliminary data.</text>
</comment>
<name>A0A1J5SKD8_9ZZZZ</name>